<evidence type="ECO:0000313" key="1">
    <source>
        <dbReference type="EMBL" id="ADE57751.1"/>
    </source>
</evidence>
<reference evidence="1 2" key="1">
    <citation type="journal article" date="2010" name="Stand. Genomic Sci.">
        <title>Complete genome sequence of Aminobacterium colombiense type strain (ALA-1).</title>
        <authorList>
            <person name="Chertkov O."/>
            <person name="Sikorski J."/>
            <person name="Brambilla E."/>
            <person name="Lapidus A."/>
            <person name="Copeland A."/>
            <person name="Glavina Del Rio T."/>
            <person name="Nolan M."/>
            <person name="Lucas S."/>
            <person name="Tice H."/>
            <person name="Cheng J.F."/>
            <person name="Han C."/>
            <person name="Detter J.C."/>
            <person name="Bruce D."/>
            <person name="Tapia R."/>
            <person name="Goodwin L."/>
            <person name="Pitluck S."/>
            <person name="Liolios K."/>
            <person name="Ivanova N."/>
            <person name="Mavromatis K."/>
            <person name="Ovchinnikova G."/>
            <person name="Pati A."/>
            <person name="Chen A."/>
            <person name="Palaniappan K."/>
            <person name="Land M."/>
            <person name="Hauser L."/>
            <person name="Chang Y.J."/>
            <person name="Jeffries C.D."/>
            <person name="Spring S."/>
            <person name="Rohde M."/>
            <person name="Goker M."/>
            <person name="Bristow J."/>
            <person name="Eisen J.A."/>
            <person name="Markowitz V."/>
            <person name="Hugenholtz P."/>
            <person name="Kyrpides N.C."/>
            <person name="Klenk H.P."/>
        </authorList>
    </citation>
    <scope>NUCLEOTIDE SEQUENCE [LARGE SCALE GENOMIC DNA]</scope>
    <source>
        <strain evidence="2">DSM 12261 / ALA-1</strain>
    </source>
</reference>
<dbReference type="EMBL" id="CP001997">
    <property type="protein sequence ID" value="ADE57751.1"/>
    <property type="molecule type" value="Genomic_DNA"/>
</dbReference>
<dbReference type="eggNOG" id="ENOG502ZQ2N">
    <property type="taxonomic scope" value="Bacteria"/>
</dbReference>
<accession>D5EGR9</accession>
<dbReference type="OrthoDB" id="3076at2"/>
<evidence type="ECO:0000313" key="2">
    <source>
        <dbReference type="Proteomes" id="UP000002366"/>
    </source>
</evidence>
<sequence>MKNLPYWNVNLDLDIASWLPMGMDYRPVSVNHLYSGELVALASLSLSLGSELFCLSSPRIGFAGPFLRDCMIIPGRGKGLSLGFTAVFGYSQPMEDLVARQTEGDFAIRAGVSLCNFRNRSMLLGSFKAIVLASSTPFFDDEEFLAKLIAAMMKEKGNLSFSYFAEQFGYLRFAIPYETDDPLDLEISRLLYEMEFDETREAVGPSPEEPFPTPLGVIVKLAK</sequence>
<protein>
    <submittedName>
        <fullName evidence="1">Uncharacterized protein</fullName>
    </submittedName>
</protein>
<dbReference type="RefSeq" id="WP_013049013.1">
    <property type="nucleotide sequence ID" value="NC_014011.1"/>
</dbReference>
<dbReference type="STRING" id="572547.Amico_1635"/>
<organism evidence="1 2">
    <name type="scientific">Aminobacterium colombiense (strain DSM 12261 / ALA-1)</name>
    <dbReference type="NCBI Taxonomy" id="572547"/>
    <lineage>
        <taxon>Bacteria</taxon>
        <taxon>Thermotogati</taxon>
        <taxon>Synergistota</taxon>
        <taxon>Synergistia</taxon>
        <taxon>Synergistales</taxon>
        <taxon>Aminobacteriaceae</taxon>
        <taxon>Aminobacterium</taxon>
    </lineage>
</organism>
<dbReference type="HOGENOM" id="CLU_1239667_0_0_0"/>
<gene>
    <name evidence="1" type="ordered locus">Amico_1635</name>
</gene>
<dbReference type="KEGG" id="aco:Amico_1635"/>
<name>D5EGR9_AMICL</name>
<dbReference type="AlphaFoldDB" id="D5EGR9"/>
<dbReference type="Proteomes" id="UP000002366">
    <property type="component" value="Chromosome"/>
</dbReference>
<proteinExistence type="predicted"/>
<keyword evidence="2" id="KW-1185">Reference proteome</keyword>